<evidence type="ECO:0000256" key="2">
    <source>
        <dbReference type="SAM" id="MobiDB-lite"/>
    </source>
</evidence>
<dbReference type="AlphaFoldDB" id="A0A3G1LXJ2"/>
<dbReference type="EMBL" id="KX838301">
    <property type="protein sequence ID" value="AUO31130.1"/>
    <property type="molecule type" value="Genomic_DNA"/>
</dbReference>
<feature type="region of interest" description="Disordered" evidence="2">
    <location>
        <begin position="403"/>
        <end position="425"/>
    </location>
</feature>
<name>A0A3G1LXJ2_HELPX</name>
<evidence type="ECO:0000256" key="1">
    <source>
        <dbReference type="SAM" id="Coils"/>
    </source>
</evidence>
<proteinExistence type="predicted"/>
<protein>
    <submittedName>
        <fullName evidence="3">Uncharacterized protein</fullName>
    </submittedName>
</protein>
<organism evidence="3">
    <name type="scientific">Helicobacter pylori</name>
    <name type="common">Campylobacter pylori</name>
    <dbReference type="NCBI Taxonomy" id="210"/>
    <lineage>
        <taxon>Bacteria</taxon>
        <taxon>Pseudomonadati</taxon>
        <taxon>Campylobacterota</taxon>
        <taxon>Epsilonproteobacteria</taxon>
        <taxon>Campylobacterales</taxon>
        <taxon>Helicobacteraceae</taxon>
        <taxon>Helicobacter</taxon>
    </lineage>
</organism>
<feature type="coiled-coil region" evidence="1">
    <location>
        <begin position="127"/>
        <end position="178"/>
    </location>
</feature>
<sequence>MLFDSLFSINEQQKAKAWSDFFKELKKDMKEIYHKFGGNAEWTTFLTRFSNDLSRASNYAEFETLQSIYSKELEELQQTIATDKTQQQHLEQDSIDFELQSTLQNDLKDLDHLSDNKNKDDEEQAIQKSFEQDLDDLQNEKLNLEIKESINKKDDKDYQYKEQNKEQLNTEIKENIRENSKNSHLIPITNLKNFLHNRRENFKVTQQDLPSEKQKKYSDQLFKKELLEYAKHNMSAKELQVLAMLVNKEPSAMNIKHKEFLNEVLIMALINNKNLKENDPIKLALAYNIQNSKTNQAPYSIFNNQKENHIPPLNEEQHKILQNAIINNEVDKRALGVWKFNSENQNNLTQNNANVNEMVKNTTNDNLIKDNNIKQNNIIENNNAKNNNDLSFLDDEPIDFNQGNHSVDFNSKKSVKSNTEKKPLSPKLQAFENKSKQNIQNALTKSKELKNNQSLANDGVSIPMEMSF</sequence>
<reference evidence="3" key="1">
    <citation type="journal article" date="2017" name="Helicobacter">
        <title>The expression of Helicobacter pylori tfs plasticity zone cluster is regulated by pH and adherence, and its composition is associated with differential gastric IL-8 secretion.</title>
        <authorList>
            <person name="Silva B."/>
            <person name="Nunes A."/>
            <person name="Vale F.F."/>
            <person name="Rocha R."/>
            <person name="Gomes J.P."/>
            <person name="Dias R."/>
            <person name="Oleastro M."/>
        </authorList>
    </citation>
    <scope>NUCLEOTIDE SEQUENCE</scope>
    <source>
        <strain evidence="3">Hp4043/09</strain>
    </source>
</reference>
<evidence type="ECO:0000313" key="3">
    <source>
        <dbReference type="EMBL" id="AUO31130.1"/>
    </source>
</evidence>
<accession>A0A3G1LXJ2</accession>
<keyword evidence="1" id="KW-0175">Coiled coil</keyword>